<feature type="transmembrane region" description="Helical" evidence="8">
    <location>
        <begin position="45"/>
        <end position="69"/>
    </location>
</feature>
<dbReference type="GO" id="GO:0009734">
    <property type="term" value="P:auxin-activated signaling pathway"/>
    <property type="evidence" value="ECO:0007669"/>
    <property type="project" value="UniProtKB-KW"/>
</dbReference>
<keyword evidence="5 8" id="KW-1133">Transmembrane helix</keyword>
<evidence type="ECO:0008006" key="10">
    <source>
        <dbReference type="Google" id="ProtNLM"/>
    </source>
</evidence>
<dbReference type="GO" id="GO:0005783">
    <property type="term" value="C:endoplasmic reticulum"/>
    <property type="evidence" value="ECO:0007669"/>
    <property type="project" value="TreeGrafter"/>
</dbReference>
<dbReference type="Pfam" id="PF03547">
    <property type="entry name" value="Mem_trans"/>
    <property type="match status" value="1"/>
</dbReference>
<keyword evidence="6 8" id="KW-0472">Membrane</keyword>
<sequence length="336" mass="37370">MLLGYASVKWWKIFTPDQCSGINRFIVVFVVPLLTFHIIATSNPYQMNLLFIAGDSLQKVVILIALFLWQTFSKKSIIEWTITLFTLSTLPNNLFIGIPLMTAMYGDMSESLMIQVVVLQGIVWYNVSLCLFEIRAAKLLIAEQFPETAGSISSFKVESDVVSLSGHEPIQADAEIGDDGKLHVVLRRSSSISSYSASHFSNSYNYSIPHASNLNGVEIYSVQSSRELRPYLSRGSSLSQMDLHPTFEYKGTTKPWPSDFENKRRARSINGETFNGGQFPPYPSPDLMRFGSTGGFPRTTVSVNGGGEKVGNEDLHMFVWSTASSPVSEVNNTHHT</sequence>
<protein>
    <recommendedName>
        <fullName evidence="10">Auxin efflux carrier component</fullName>
    </recommendedName>
</protein>
<comment type="subcellular location">
    <subcellularLocation>
        <location evidence="1">Membrane</location>
        <topology evidence="1">Multi-pass membrane protein</topology>
    </subcellularLocation>
</comment>
<dbReference type="InterPro" id="IPR051107">
    <property type="entry name" value="Auxin_Efflux_Carrier"/>
</dbReference>
<evidence type="ECO:0000256" key="3">
    <source>
        <dbReference type="ARBA" id="ARBA00022448"/>
    </source>
</evidence>
<proteinExistence type="inferred from homology"/>
<dbReference type="AlphaFoldDB" id="A0A2N9IKD4"/>
<dbReference type="GO" id="GO:0010329">
    <property type="term" value="F:auxin efflux transmembrane transporter activity"/>
    <property type="evidence" value="ECO:0007669"/>
    <property type="project" value="TreeGrafter"/>
</dbReference>
<keyword evidence="7" id="KW-0927">Auxin signaling pathway</keyword>
<evidence type="ECO:0000256" key="7">
    <source>
        <dbReference type="ARBA" id="ARBA00023294"/>
    </source>
</evidence>
<evidence type="ECO:0000256" key="4">
    <source>
        <dbReference type="ARBA" id="ARBA00022692"/>
    </source>
</evidence>
<organism evidence="9">
    <name type="scientific">Fagus sylvatica</name>
    <name type="common">Beechnut</name>
    <dbReference type="NCBI Taxonomy" id="28930"/>
    <lineage>
        <taxon>Eukaryota</taxon>
        <taxon>Viridiplantae</taxon>
        <taxon>Streptophyta</taxon>
        <taxon>Embryophyta</taxon>
        <taxon>Tracheophyta</taxon>
        <taxon>Spermatophyta</taxon>
        <taxon>Magnoliopsida</taxon>
        <taxon>eudicotyledons</taxon>
        <taxon>Gunneridae</taxon>
        <taxon>Pentapetalae</taxon>
        <taxon>rosids</taxon>
        <taxon>fabids</taxon>
        <taxon>Fagales</taxon>
        <taxon>Fagaceae</taxon>
        <taxon>Fagus</taxon>
    </lineage>
</organism>
<accession>A0A2N9IKD4</accession>
<dbReference type="PANTHER" id="PTHR31752:SF4">
    <property type="entry name" value="AUXIN EFFLUX CARRIER COMPONENT 2"/>
    <property type="match status" value="1"/>
</dbReference>
<dbReference type="GO" id="GO:0009926">
    <property type="term" value="P:auxin polar transport"/>
    <property type="evidence" value="ECO:0007669"/>
    <property type="project" value="TreeGrafter"/>
</dbReference>
<comment type="similarity">
    <text evidence="2">Belongs to the auxin efflux carrier (TC 2.A.69.1) family.</text>
</comment>
<keyword evidence="4 8" id="KW-0812">Transmembrane</keyword>
<dbReference type="EMBL" id="OIVN01006145">
    <property type="protein sequence ID" value="SPD26116.1"/>
    <property type="molecule type" value="Genomic_DNA"/>
</dbReference>
<dbReference type="InterPro" id="IPR004776">
    <property type="entry name" value="Mem_transp_PIN-like"/>
</dbReference>
<feature type="transmembrane region" description="Helical" evidence="8">
    <location>
        <begin position="81"/>
        <end position="106"/>
    </location>
</feature>
<name>A0A2N9IKD4_FAGSY</name>
<evidence type="ECO:0000256" key="2">
    <source>
        <dbReference type="ARBA" id="ARBA00009177"/>
    </source>
</evidence>
<gene>
    <name evidence="9" type="ORF">FSB_LOCUS53998</name>
</gene>
<keyword evidence="3" id="KW-0813">Transport</keyword>
<evidence type="ECO:0000256" key="5">
    <source>
        <dbReference type="ARBA" id="ARBA00022989"/>
    </source>
</evidence>
<dbReference type="PANTHER" id="PTHR31752">
    <property type="entry name" value="AUXIN EFFLUX CARRIER COMPONENT 1B-RELATED"/>
    <property type="match status" value="1"/>
</dbReference>
<feature type="transmembrane region" description="Helical" evidence="8">
    <location>
        <begin position="112"/>
        <end position="132"/>
    </location>
</feature>
<dbReference type="GO" id="GO:0005886">
    <property type="term" value="C:plasma membrane"/>
    <property type="evidence" value="ECO:0007669"/>
    <property type="project" value="TreeGrafter"/>
</dbReference>
<evidence type="ECO:0000313" key="9">
    <source>
        <dbReference type="EMBL" id="SPD26116.1"/>
    </source>
</evidence>
<feature type="transmembrane region" description="Helical" evidence="8">
    <location>
        <begin position="21"/>
        <end position="39"/>
    </location>
</feature>
<evidence type="ECO:0000256" key="8">
    <source>
        <dbReference type="SAM" id="Phobius"/>
    </source>
</evidence>
<evidence type="ECO:0000256" key="6">
    <source>
        <dbReference type="ARBA" id="ARBA00023136"/>
    </source>
</evidence>
<reference evidence="9" key="1">
    <citation type="submission" date="2018-02" db="EMBL/GenBank/DDBJ databases">
        <authorList>
            <person name="Cohen D.B."/>
            <person name="Kent A.D."/>
        </authorList>
    </citation>
    <scope>NUCLEOTIDE SEQUENCE</scope>
</reference>
<evidence type="ECO:0000256" key="1">
    <source>
        <dbReference type="ARBA" id="ARBA00004141"/>
    </source>
</evidence>